<gene>
    <name evidence="5" type="ordered locus">Isova_1468</name>
</gene>
<proteinExistence type="predicted"/>
<feature type="compositionally biased region" description="Basic and acidic residues" evidence="3">
    <location>
        <begin position="169"/>
        <end position="184"/>
    </location>
</feature>
<accession>F6FUA1</accession>
<dbReference type="STRING" id="743718.Isova_1468"/>
<evidence type="ECO:0000313" key="5">
    <source>
        <dbReference type="EMBL" id="AEG44229.1"/>
    </source>
</evidence>
<reference evidence="5 6" key="1">
    <citation type="submission" date="2011-05" db="EMBL/GenBank/DDBJ databases">
        <title>Complete sequence of Isoptericola variabilis 225.</title>
        <authorList>
            <consortium name="US DOE Joint Genome Institute"/>
            <person name="Lucas S."/>
            <person name="Han J."/>
            <person name="Lapidus A."/>
            <person name="Cheng J.-F."/>
            <person name="Goodwin L."/>
            <person name="Pitluck S."/>
            <person name="Peters L."/>
            <person name="Mikhailova N."/>
            <person name="Zeytun A."/>
            <person name="Han C."/>
            <person name="Tapia R."/>
            <person name="Land M."/>
            <person name="Hauser L."/>
            <person name="Kyrpides N."/>
            <person name="Ivanova N."/>
            <person name="Pagani I."/>
            <person name="Siebers A."/>
            <person name="Allgaier M."/>
            <person name="Thelen M."/>
            <person name="Hugenholtz P."/>
            <person name="Gladden J."/>
            <person name="Woyke T."/>
        </authorList>
    </citation>
    <scope>NUCLEOTIDE SEQUENCE [LARGE SCALE GENOMIC DNA]</scope>
    <source>
        <strain evidence="6">225</strain>
    </source>
</reference>
<dbReference type="Pfam" id="PF00583">
    <property type="entry name" value="Acetyltransf_1"/>
    <property type="match status" value="1"/>
</dbReference>
<dbReference type="PANTHER" id="PTHR43877:SF1">
    <property type="entry name" value="ACETYLTRANSFERASE"/>
    <property type="match status" value="1"/>
</dbReference>
<dbReference type="EMBL" id="CP002810">
    <property type="protein sequence ID" value="AEG44229.1"/>
    <property type="molecule type" value="Genomic_DNA"/>
</dbReference>
<dbReference type="eggNOG" id="COG1247">
    <property type="taxonomic scope" value="Bacteria"/>
</dbReference>
<dbReference type="Proteomes" id="UP000009236">
    <property type="component" value="Chromosome"/>
</dbReference>
<feature type="domain" description="N-acetyltransferase" evidence="4">
    <location>
        <begin position="5"/>
        <end position="161"/>
    </location>
</feature>
<name>F6FUA1_ISOV2</name>
<dbReference type="HOGENOM" id="CLU_1222967_0_0_11"/>
<keyword evidence="2" id="KW-0012">Acyltransferase</keyword>
<evidence type="ECO:0000256" key="3">
    <source>
        <dbReference type="SAM" id="MobiDB-lite"/>
    </source>
</evidence>
<sequence>MRAAVEVRPAVPDDLSAVADLAVAACEESPYGPQTAPADPERLREHLSVFVAAGGHVLVAVHDGAVCGLLLARVLSPHLFSTEPSLYVDAIYVAADVRRHGVGHALVGGAVGLATEACAPSVYCAPSPGARGMQRFLACLGFAPAAGHRVVSTATLQRRLASDVPASRPDVRREPRRDSRRQSTRAAIEDLIARRRRARAAGLPSGPLDLRALQARYGSERDDATSESVPS</sequence>
<dbReference type="RefSeq" id="WP_013838621.1">
    <property type="nucleotide sequence ID" value="NC_015588.1"/>
</dbReference>
<evidence type="ECO:0000256" key="2">
    <source>
        <dbReference type="ARBA" id="ARBA00023315"/>
    </source>
</evidence>
<evidence type="ECO:0000259" key="4">
    <source>
        <dbReference type="PROSITE" id="PS51186"/>
    </source>
</evidence>
<dbReference type="AlphaFoldDB" id="F6FUA1"/>
<keyword evidence="1 5" id="KW-0808">Transferase</keyword>
<dbReference type="CDD" id="cd04301">
    <property type="entry name" value="NAT_SF"/>
    <property type="match status" value="1"/>
</dbReference>
<dbReference type="KEGG" id="iva:Isova_1468"/>
<organism evidence="6">
    <name type="scientific">Isoptericola variabilis (strain 225)</name>
    <dbReference type="NCBI Taxonomy" id="743718"/>
    <lineage>
        <taxon>Bacteria</taxon>
        <taxon>Bacillati</taxon>
        <taxon>Actinomycetota</taxon>
        <taxon>Actinomycetes</taxon>
        <taxon>Micrococcales</taxon>
        <taxon>Promicromonosporaceae</taxon>
        <taxon>Isoptericola</taxon>
    </lineage>
</organism>
<feature type="region of interest" description="Disordered" evidence="3">
    <location>
        <begin position="161"/>
        <end position="184"/>
    </location>
</feature>
<keyword evidence="6" id="KW-1185">Reference proteome</keyword>
<protein>
    <submittedName>
        <fullName evidence="5">GCN5-related N-acetyltransferase</fullName>
    </submittedName>
</protein>
<dbReference type="InterPro" id="IPR016181">
    <property type="entry name" value="Acyl_CoA_acyltransferase"/>
</dbReference>
<dbReference type="PANTHER" id="PTHR43877">
    <property type="entry name" value="AMINOALKYLPHOSPHONATE N-ACETYLTRANSFERASE-RELATED-RELATED"/>
    <property type="match status" value="1"/>
</dbReference>
<dbReference type="InterPro" id="IPR050832">
    <property type="entry name" value="Bact_Acetyltransf"/>
</dbReference>
<evidence type="ECO:0000256" key="1">
    <source>
        <dbReference type="ARBA" id="ARBA00022679"/>
    </source>
</evidence>
<dbReference type="InterPro" id="IPR000182">
    <property type="entry name" value="GNAT_dom"/>
</dbReference>
<dbReference type="SUPFAM" id="SSF55729">
    <property type="entry name" value="Acyl-CoA N-acyltransferases (Nat)"/>
    <property type="match status" value="1"/>
</dbReference>
<dbReference type="GO" id="GO:0016747">
    <property type="term" value="F:acyltransferase activity, transferring groups other than amino-acyl groups"/>
    <property type="evidence" value="ECO:0007669"/>
    <property type="project" value="InterPro"/>
</dbReference>
<evidence type="ECO:0000313" key="6">
    <source>
        <dbReference type="Proteomes" id="UP000009236"/>
    </source>
</evidence>
<dbReference type="Gene3D" id="3.40.630.30">
    <property type="match status" value="1"/>
</dbReference>
<dbReference type="PROSITE" id="PS51186">
    <property type="entry name" value="GNAT"/>
    <property type="match status" value="1"/>
</dbReference>